<dbReference type="PANTHER" id="PTHR48078:SF2">
    <property type="entry name" value="CATABOLIC L-SERINE_THREONINE DEHYDRATASE"/>
    <property type="match status" value="1"/>
</dbReference>
<evidence type="ECO:0000256" key="2">
    <source>
        <dbReference type="ARBA" id="ARBA00010869"/>
    </source>
</evidence>
<dbReference type="InterPro" id="IPR050147">
    <property type="entry name" value="Ser/Thr_Dehydratase"/>
</dbReference>
<dbReference type="EC" id="4.3.1.17" evidence="3"/>
<dbReference type="AlphaFoldDB" id="A0A317XQJ2"/>
<comment type="cofactor">
    <cofactor evidence="1">
        <name>pyridoxal 5'-phosphate</name>
        <dbReference type="ChEBI" id="CHEBI:597326"/>
    </cofactor>
</comment>
<evidence type="ECO:0000256" key="5">
    <source>
        <dbReference type="ARBA" id="ARBA00023239"/>
    </source>
</evidence>
<dbReference type="Proteomes" id="UP000246740">
    <property type="component" value="Unassembled WGS sequence"/>
</dbReference>
<dbReference type="GO" id="GO:0006567">
    <property type="term" value="P:L-threonine catabolic process"/>
    <property type="evidence" value="ECO:0007669"/>
    <property type="project" value="TreeGrafter"/>
</dbReference>
<protein>
    <recommendedName>
        <fullName evidence="3">L-serine ammonia-lyase</fullName>
        <ecNumber evidence="3">4.3.1.17</ecNumber>
    </recommendedName>
</protein>
<evidence type="ECO:0000256" key="1">
    <source>
        <dbReference type="ARBA" id="ARBA00001933"/>
    </source>
</evidence>
<dbReference type="InterPro" id="IPR001926">
    <property type="entry name" value="TrpB-like_PALP"/>
</dbReference>
<gene>
    <name evidence="9" type="ORF">BCV70DRAFT_199837</name>
</gene>
<dbReference type="InParanoid" id="A0A317XQJ2"/>
<feature type="region of interest" description="Disordered" evidence="7">
    <location>
        <begin position="458"/>
        <end position="480"/>
    </location>
</feature>
<evidence type="ECO:0000256" key="6">
    <source>
        <dbReference type="ARBA" id="ARBA00049406"/>
    </source>
</evidence>
<accession>A0A317XQJ2</accession>
<evidence type="ECO:0000313" key="10">
    <source>
        <dbReference type="Proteomes" id="UP000246740"/>
    </source>
</evidence>
<dbReference type="OrthoDB" id="7773036at2759"/>
<dbReference type="GO" id="GO:0004794">
    <property type="term" value="F:threonine deaminase activity"/>
    <property type="evidence" value="ECO:0007669"/>
    <property type="project" value="TreeGrafter"/>
</dbReference>
<dbReference type="Pfam" id="PF00291">
    <property type="entry name" value="PALP"/>
    <property type="match status" value="1"/>
</dbReference>
<comment type="catalytic activity">
    <reaction evidence="6">
        <text>L-serine = pyruvate + NH4(+)</text>
        <dbReference type="Rhea" id="RHEA:19169"/>
        <dbReference type="ChEBI" id="CHEBI:15361"/>
        <dbReference type="ChEBI" id="CHEBI:28938"/>
        <dbReference type="ChEBI" id="CHEBI:33384"/>
        <dbReference type="EC" id="4.3.1.17"/>
    </reaction>
</comment>
<feature type="compositionally biased region" description="Polar residues" evidence="7">
    <location>
        <begin position="324"/>
        <end position="340"/>
    </location>
</feature>
<dbReference type="STRING" id="1882483.A0A317XQJ2"/>
<reference evidence="9 10" key="1">
    <citation type="journal article" date="2018" name="Mol. Biol. Evol.">
        <title>Broad Genomic Sampling Reveals a Smut Pathogenic Ancestry of the Fungal Clade Ustilaginomycotina.</title>
        <authorList>
            <person name="Kijpornyongpan T."/>
            <person name="Mondo S.J."/>
            <person name="Barry K."/>
            <person name="Sandor L."/>
            <person name="Lee J."/>
            <person name="Lipzen A."/>
            <person name="Pangilinan J."/>
            <person name="LaButti K."/>
            <person name="Hainaut M."/>
            <person name="Henrissat B."/>
            <person name="Grigoriev I.V."/>
            <person name="Spatafora J.W."/>
            <person name="Aime M.C."/>
        </authorList>
    </citation>
    <scope>NUCLEOTIDE SEQUENCE [LARGE SCALE GENOMIC DNA]</scope>
    <source>
        <strain evidence="9 10">MCA 3645</strain>
    </source>
</reference>
<dbReference type="PANTHER" id="PTHR48078">
    <property type="entry name" value="THREONINE DEHYDRATASE, MITOCHONDRIAL-RELATED"/>
    <property type="match status" value="1"/>
</dbReference>
<dbReference type="GO" id="GO:0009097">
    <property type="term" value="P:isoleucine biosynthetic process"/>
    <property type="evidence" value="ECO:0007669"/>
    <property type="project" value="TreeGrafter"/>
</dbReference>
<feature type="domain" description="Tryptophan synthase beta chain-like PALP" evidence="8">
    <location>
        <begin position="19"/>
        <end position="256"/>
    </location>
</feature>
<dbReference type="Gene3D" id="3.40.50.1100">
    <property type="match status" value="2"/>
</dbReference>
<feature type="region of interest" description="Disordered" evidence="7">
    <location>
        <begin position="292"/>
        <end position="340"/>
    </location>
</feature>
<organism evidence="9 10">
    <name type="scientific">Testicularia cyperi</name>
    <dbReference type="NCBI Taxonomy" id="1882483"/>
    <lineage>
        <taxon>Eukaryota</taxon>
        <taxon>Fungi</taxon>
        <taxon>Dikarya</taxon>
        <taxon>Basidiomycota</taxon>
        <taxon>Ustilaginomycotina</taxon>
        <taxon>Ustilaginomycetes</taxon>
        <taxon>Ustilaginales</taxon>
        <taxon>Anthracoideaceae</taxon>
        <taxon>Testicularia</taxon>
    </lineage>
</organism>
<evidence type="ECO:0000313" key="9">
    <source>
        <dbReference type="EMBL" id="PWZ00565.1"/>
    </source>
</evidence>
<evidence type="ECO:0000256" key="7">
    <source>
        <dbReference type="SAM" id="MobiDB-lite"/>
    </source>
</evidence>
<sequence length="480" mass="50290">MGTISTDTKAENPGSDDGHHIRTALVHSSHLSEQTGHNVYLKMDSDQPSGSFKMRGIGRVVAHAVGEWGREATHIVSSSGGNAGLAVAHAASTAGVGATIFTPASIEPDVVRKLESQGARVVVGGEAWDQADLAARAFCQSHPSRIYVHPFEGELLTDGHSGLVDEVVQQFSALSSPSSSTASPSLSVQDSVEIDAIVSSVGGGGLLRGIIKGCLRTPQFRPTLVAVQNFGTDSFVQSFNRYLEAEADAESSSTPDQSGVVKLQAITSKATSMGTLACSATTLRDAIAYHEATTASPSRSRPQSQSQSQSLGSSASPVQSQSQVETNPDSTAQPNGGITTLTLPDHLSMATCWQFSQLYHEPATRRTVELSCASALTPFFHPWILHALVQSTPALQNKVDSGKAGGGKTRRLNFVVEVCGGSKINPLLLDEYRSTTASRSRGESRESTMVLINGKEVVMPSSSSSSSSPSALPDIATSAN</sequence>
<feature type="compositionally biased region" description="Low complexity" evidence="7">
    <location>
        <begin position="460"/>
        <end position="470"/>
    </location>
</feature>
<dbReference type="GO" id="GO:0006565">
    <property type="term" value="P:L-serine catabolic process"/>
    <property type="evidence" value="ECO:0007669"/>
    <property type="project" value="TreeGrafter"/>
</dbReference>
<dbReference type="EMBL" id="KZ819192">
    <property type="protein sequence ID" value="PWZ00565.1"/>
    <property type="molecule type" value="Genomic_DNA"/>
</dbReference>
<keyword evidence="5" id="KW-0456">Lyase</keyword>
<dbReference type="InterPro" id="IPR036052">
    <property type="entry name" value="TrpB-like_PALP_sf"/>
</dbReference>
<evidence type="ECO:0000259" key="8">
    <source>
        <dbReference type="Pfam" id="PF00291"/>
    </source>
</evidence>
<keyword evidence="10" id="KW-1185">Reference proteome</keyword>
<name>A0A317XQJ2_9BASI</name>
<evidence type="ECO:0000256" key="4">
    <source>
        <dbReference type="ARBA" id="ARBA00022898"/>
    </source>
</evidence>
<dbReference type="SUPFAM" id="SSF53686">
    <property type="entry name" value="Tryptophan synthase beta subunit-like PLP-dependent enzymes"/>
    <property type="match status" value="1"/>
</dbReference>
<evidence type="ECO:0000256" key="3">
    <source>
        <dbReference type="ARBA" id="ARBA00012093"/>
    </source>
</evidence>
<proteinExistence type="inferred from homology"/>
<dbReference type="GO" id="GO:0003941">
    <property type="term" value="F:L-serine ammonia-lyase activity"/>
    <property type="evidence" value="ECO:0007669"/>
    <property type="project" value="UniProtKB-EC"/>
</dbReference>
<comment type="similarity">
    <text evidence="2">Belongs to the serine/threonine dehydratase family.</text>
</comment>
<feature type="compositionally biased region" description="Low complexity" evidence="7">
    <location>
        <begin position="296"/>
        <end position="323"/>
    </location>
</feature>
<keyword evidence="4" id="KW-0663">Pyridoxal phosphate</keyword>